<evidence type="ECO:0000256" key="5">
    <source>
        <dbReference type="ARBA" id="ARBA00023136"/>
    </source>
</evidence>
<keyword evidence="3 6" id="KW-0812">Transmembrane</keyword>
<organism evidence="8 9">
    <name type="scientific">Candidatus Zambryskibacteria bacterium RIFCSPLOWO2_01_FULL_39_39</name>
    <dbReference type="NCBI Taxonomy" id="1802758"/>
    <lineage>
        <taxon>Bacteria</taxon>
        <taxon>Candidatus Zambryskiibacteriota</taxon>
    </lineage>
</organism>
<dbReference type="Pfam" id="PF09335">
    <property type="entry name" value="VTT_dom"/>
    <property type="match status" value="1"/>
</dbReference>
<proteinExistence type="inferred from homology"/>
<name>A0A1G2TWS9_9BACT</name>
<comment type="subcellular location">
    <subcellularLocation>
        <location evidence="1 6">Cell membrane</location>
        <topology evidence="1 6">Multi-pass membrane protein</topology>
    </subcellularLocation>
</comment>
<evidence type="ECO:0000256" key="2">
    <source>
        <dbReference type="ARBA" id="ARBA00022475"/>
    </source>
</evidence>
<feature type="transmembrane region" description="Helical" evidence="6">
    <location>
        <begin position="190"/>
        <end position="209"/>
    </location>
</feature>
<feature type="transmembrane region" description="Helical" evidence="6">
    <location>
        <begin position="155"/>
        <end position="178"/>
    </location>
</feature>
<evidence type="ECO:0000256" key="1">
    <source>
        <dbReference type="ARBA" id="ARBA00004651"/>
    </source>
</evidence>
<evidence type="ECO:0000259" key="7">
    <source>
        <dbReference type="Pfam" id="PF09335"/>
    </source>
</evidence>
<protein>
    <recommendedName>
        <fullName evidence="6">TVP38/TMEM64 family membrane protein</fullName>
    </recommendedName>
</protein>
<feature type="domain" description="VTT" evidence="7">
    <location>
        <begin position="64"/>
        <end position="180"/>
    </location>
</feature>
<dbReference type="GO" id="GO:0005886">
    <property type="term" value="C:plasma membrane"/>
    <property type="evidence" value="ECO:0007669"/>
    <property type="project" value="UniProtKB-SubCell"/>
</dbReference>
<dbReference type="STRING" id="1802758.A3A96_04395"/>
<evidence type="ECO:0000313" key="8">
    <source>
        <dbReference type="EMBL" id="OHB01766.1"/>
    </source>
</evidence>
<feature type="transmembrane region" description="Helical" evidence="6">
    <location>
        <begin position="12"/>
        <end position="29"/>
    </location>
</feature>
<sequence length="218" mass="24170">MIKIRREKIIEIVWLIVVVALFVISIKMVKSGELEIYVASFGIWAPLIIFFLKASTLIIAPLGGTPLYVLSGTLFGGAKGFLICFLGDIFGSSVCFFLSRKYGQKVLGFFAGSQNVARVLSTVNIISSTKSFIKARLGFISMPELLSYAAGLSKINFWTFSVINALFYIPIDLMLVFLGSKLAMLSGKYLLIYPLILFLIAFVGFLSLYKDYEKADSF</sequence>
<evidence type="ECO:0000256" key="6">
    <source>
        <dbReference type="RuleBase" id="RU366058"/>
    </source>
</evidence>
<dbReference type="PANTHER" id="PTHR12677">
    <property type="entry name" value="GOLGI APPARATUS MEMBRANE PROTEIN TVP38-RELATED"/>
    <property type="match status" value="1"/>
</dbReference>
<dbReference type="PANTHER" id="PTHR12677:SF59">
    <property type="entry name" value="GOLGI APPARATUS MEMBRANE PROTEIN TVP38-RELATED"/>
    <property type="match status" value="1"/>
</dbReference>
<evidence type="ECO:0000256" key="4">
    <source>
        <dbReference type="ARBA" id="ARBA00022989"/>
    </source>
</evidence>
<reference evidence="8 9" key="1">
    <citation type="journal article" date="2016" name="Nat. Commun.">
        <title>Thousands of microbial genomes shed light on interconnected biogeochemical processes in an aquifer system.</title>
        <authorList>
            <person name="Anantharaman K."/>
            <person name="Brown C.T."/>
            <person name="Hug L.A."/>
            <person name="Sharon I."/>
            <person name="Castelle C.J."/>
            <person name="Probst A.J."/>
            <person name="Thomas B.C."/>
            <person name="Singh A."/>
            <person name="Wilkins M.J."/>
            <person name="Karaoz U."/>
            <person name="Brodie E.L."/>
            <person name="Williams K.H."/>
            <person name="Hubbard S.S."/>
            <person name="Banfield J.F."/>
        </authorList>
    </citation>
    <scope>NUCLEOTIDE SEQUENCE [LARGE SCALE GENOMIC DNA]</scope>
</reference>
<dbReference type="AlphaFoldDB" id="A0A1G2TWS9"/>
<dbReference type="EMBL" id="MHWB01000010">
    <property type="protein sequence ID" value="OHB01766.1"/>
    <property type="molecule type" value="Genomic_DNA"/>
</dbReference>
<evidence type="ECO:0000256" key="3">
    <source>
        <dbReference type="ARBA" id="ARBA00022692"/>
    </source>
</evidence>
<dbReference type="InterPro" id="IPR015414">
    <property type="entry name" value="TMEM64"/>
</dbReference>
<keyword evidence="4 6" id="KW-1133">Transmembrane helix</keyword>
<comment type="caution">
    <text evidence="8">The sequence shown here is derived from an EMBL/GenBank/DDBJ whole genome shotgun (WGS) entry which is preliminary data.</text>
</comment>
<comment type="similarity">
    <text evidence="6">Belongs to the TVP38/TMEM64 family.</text>
</comment>
<feature type="transmembrane region" description="Helical" evidence="6">
    <location>
        <begin position="41"/>
        <end position="69"/>
    </location>
</feature>
<keyword evidence="2 6" id="KW-1003">Cell membrane</keyword>
<comment type="caution">
    <text evidence="6">Lacks conserved residue(s) required for the propagation of feature annotation.</text>
</comment>
<dbReference type="InterPro" id="IPR032816">
    <property type="entry name" value="VTT_dom"/>
</dbReference>
<dbReference type="Proteomes" id="UP000177707">
    <property type="component" value="Unassembled WGS sequence"/>
</dbReference>
<gene>
    <name evidence="8" type="ORF">A3A96_04395</name>
</gene>
<accession>A0A1G2TWS9</accession>
<evidence type="ECO:0000313" key="9">
    <source>
        <dbReference type="Proteomes" id="UP000177707"/>
    </source>
</evidence>
<keyword evidence="5 6" id="KW-0472">Membrane</keyword>